<dbReference type="SUPFAM" id="SSF143011">
    <property type="entry name" value="RelE-like"/>
    <property type="match status" value="1"/>
</dbReference>
<organism evidence="2 3">
    <name type="scientific">Caldanaerobius fijiensis DSM 17918</name>
    <dbReference type="NCBI Taxonomy" id="1121256"/>
    <lineage>
        <taxon>Bacteria</taxon>
        <taxon>Bacillati</taxon>
        <taxon>Bacillota</taxon>
        <taxon>Clostridia</taxon>
        <taxon>Thermoanaerobacterales</taxon>
        <taxon>Thermoanaerobacteraceae</taxon>
        <taxon>Caldanaerobius</taxon>
    </lineage>
</organism>
<dbReference type="InterPro" id="IPR007712">
    <property type="entry name" value="RelE/ParE_toxin"/>
</dbReference>
<keyword evidence="1" id="KW-1277">Toxin-antitoxin system</keyword>
<dbReference type="Pfam" id="PF05016">
    <property type="entry name" value="ParE_toxin"/>
    <property type="match status" value="1"/>
</dbReference>
<dbReference type="PANTHER" id="PTHR38813">
    <property type="match status" value="1"/>
</dbReference>
<evidence type="ECO:0000256" key="1">
    <source>
        <dbReference type="ARBA" id="ARBA00022649"/>
    </source>
</evidence>
<dbReference type="PANTHER" id="PTHR38813:SF1">
    <property type="entry name" value="TOXIN RELE1-RELATED"/>
    <property type="match status" value="1"/>
</dbReference>
<gene>
    <name evidence="2" type="ORF">SAMN02746089_02527</name>
</gene>
<name>A0A1M5ECT0_9THEO</name>
<dbReference type="Gene3D" id="3.30.2310.20">
    <property type="entry name" value="RelE-like"/>
    <property type="match status" value="1"/>
</dbReference>
<protein>
    <submittedName>
        <fullName evidence="2">mRNA interferase RelE/StbE</fullName>
    </submittedName>
</protein>
<dbReference type="STRING" id="1121256.SAMN02746089_02527"/>
<dbReference type="EMBL" id="FQVH01000043">
    <property type="protein sequence ID" value="SHF76970.1"/>
    <property type="molecule type" value="Genomic_DNA"/>
</dbReference>
<dbReference type="OrthoDB" id="9805098at2"/>
<keyword evidence="3" id="KW-1185">Reference proteome</keyword>
<dbReference type="InterPro" id="IPR035093">
    <property type="entry name" value="RelE/ParE_toxin_dom_sf"/>
</dbReference>
<evidence type="ECO:0000313" key="3">
    <source>
        <dbReference type="Proteomes" id="UP000184088"/>
    </source>
</evidence>
<dbReference type="RefSeq" id="WP_073346016.1">
    <property type="nucleotide sequence ID" value="NZ_FQVH01000043.1"/>
</dbReference>
<dbReference type="InterPro" id="IPR052747">
    <property type="entry name" value="TA_system_RelE_toxin"/>
</dbReference>
<evidence type="ECO:0000313" key="2">
    <source>
        <dbReference type="EMBL" id="SHF76970.1"/>
    </source>
</evidence>
<reference evidence="2 3" key="1">
    <citation type="submission" date="2016-11" db="EMBL/GenBank/DDBJ databases">
        <authorList>
            <person name="Jaros S."/>
            <person name="Januszkiewicz K."/>
            <person name="Wedrychowicz H."/>
        </authorList>
    </citation>
    <scope>NUCLEOTIDE SEQUENCE [LARGE SCALE GENOMIC DNA]</scope>
    <source>
        <strain evidence="2 3">DSM 17918</strain>
    </source>
</reference>
<sequence>MKKTHKIIIEKKAAKFLASQPPEQQKRLARAISQLPEGNVIPLKGYKSLYRLRVGDYRIIFTIKENELLILVLSIGNRGDVYKKL</sequence>
<dbReference type="AlphaFoldDB" id="A0A1M5ECT0"/>
<proteinExistence type="predicted"/>
<accession>A0A1M5ECT0</accession>
<dbReference type="Proteomes" id="UP000184088">
    <property type="component" value="Unassembled WGS sequence"/>
</dbReference>